<keyword evidence="9" id="KW-1185">Reference proteome</keyword>
<dbReference type="InterPro" id="IPR044492">
    <property type="entry name" value="P_typ_ATPase_HD_dom"/>
</dbReference>
<evidence type="ECO:0000256" key="3">
    <source>
        <dbReference type="ARBA" id="ARBA00022967"/>
    </source>
</evidence>
<dbReference type="Pfam" id="PF00702">
    <property type="entry name" value="Hydrolase"/>
    <property type="match status" value="1"/>
</dbReference>
<keyword evidence="5 6" id="KW-0472">Membrane</keyword>
<dbReference type="RefSeq" id="WP_311821557.1">
    <property type="nucleotide sequence ID" value="NZ_JARPYF010000001.1"/>
</dbReference>
<dbReference type="InterPro" id="IPR023299">
    <property type="entry name" value="ATPase_P-typ_cyto_dom_N"/>
</dbReference>
<dbReference type="InterPro" id="IPR023298">
    <property type="entry name" value="ATPase_P-typ_TM_dom_sf"/>
</dbReference>
<dbReference type="Pfam" id="PF00122">
    <property type="entry name" value="E1-E2_ATPase"/>
    <property type="match status" value="1"/>
</dbReference>
<feature type="transmembrane region" description="Helical" evidence="6">
    <location>
        <begin position="683"/>
        <end position="701"/>
    </location>
</feature>
<evidence type="ECO:0000313" key="8">
    <source>
        <dbReference type="EMBL" id="MDT2602169.1"/>
    </source>
</evidence>
<dbReference type="Gene3D" id="3.40.50.1000">
    <property type="entry name" value="HAD superfamily/HAD-like"/>
    <property type="match status" value="1"/>
</dbReference>
<reference evidence="8 9" key="1">
    <citation type="submission" date="2023-03" db="EMBL/GenBank/DDBJ databases">
        <authorList>
            <person name="Shen W."/>
            <person name="Cai J."/>
        </authorList>
    </citation>
    <scope>NUCLEOTIDE SEQUENCE [LARGE SCALE GENOMIC DNA]</scope>
    <source>
        <strain evidence="8 9">D6-4</strain>
    </source>
</reference>
<proteinExistence type="predicted"/>
<feature type="transmembrane region" description="Helical" evidence="6">
    <location>
        <begin position="586"/>
        <end position="607"/>
    </location>
</feature>
<sequence length="768" mass="84419">MQSFTGLTEKQVKERIAAGQTNDYRMNPAKSTGTIIRENTLTLFNLLNFLLAACLFAVKAYSNMFFISIIILNIIIGIVQELRAKKMVDRLSLLAQNDITVIRDRKKQAIAPDQLVLGDHVLLKAGEQIPSDMRVLDGLAEVNESLLTGESDTIVKKAESEILSGSYLTSGQLLAEVQHVGAENYAAKIINETKAAKPIKSELIQSIQKISKFTSFIILPIGILLFIEAFFLRDSSTYTAVVASVAALLGMLPKGLVLLISIALTTGVLKLAKKQVLVQNMYAIENLAHMDVLCLDKTGTLTEGNMQVENLYLLDETYRSTLPALMTSYLAATEDSNPTAQALNHYFGEGAQVPAKQVLPFSSERKYGAVTFESNLTLYLGSPENLLSAEEIPAIIQHYQEAGLRILLIALSSSGISDQPASLSPIAFLTLSDPIRANAKDTLNFLTEQGVELKIISGDNPKTVSAIAEKAGFVDYQKAIDLSNYSEEAEIRELAHSHSIFGRVTPQQKKLLIHELKSQEQTVGMTGDGVNDILALREADISIAMAEGDDATRQIADVVLLDSNFGSLPAIIFEGRRVINNITRSSGVFFIKTIYSLLVSLFCILTVSTFPFIPLQITLIDLAIEGYPSFFLSFEADNRKIQGRFLPTAIKRALPSGILVLFNVVLVWLFGQFFFTALDSRTLMYYLLLGISCFAVMKSCQPFNSLRLFLVSTTTIGSFAVAALFHNLLSIGTMTFPIFGCFVLLMIVNVLVWKPLAKRIAKMNFAFF</sequence>
<dbReference type="SFLD" id="SFLDG00002">
    <property type="entry name" value="C1.7:_P-type_atpase_like"/>
    <property type="match status" value="1"/>
</dbReference>
<dbReference type="Proteomes" id="UP001252875">
    <property type="component" value="Unassembled WGS sequence"/>
</dbReference>
<dbReference type="SUPFAM" id="SSF56784">
    <property type="entry name" value="HAD-like"/>
    <property type="match status" value="1"/>
</dbReference>
<organism evidence="8 9">
    <name type="scientific">Enterococcus hulanensis</name>
    <dbReference type="NCBI Taxonomy" id="2559929"/>
    <lineage>
        <taxon>Bacteria</taxon>
        <taxon>Bacillati</taxon>
        <taxon>Bacillota</taxon>
        <taxon>Bacilli</taxon>
        <taxon>Lactobacillales</taxon>
        <taxon>Enterococcaceae</taxon>
        <taxon>Enterococcus</taxon>
    </lineage>
</organism>
<dbReference type="PROSITE" id="PS00154">
    <property type="entry name" value="ATPASE_E1_E2"/>
    <property type="match status" value="1"/>
</dbReference>
<feature type="transmembrane region" description="Helical" evidence="6">
    <location>
        <begin position="213"/>
        <end position="232"/>
    </location>
</feature>
<dbReference type="SUPFAM" id="SSF81665">
    <property type="entry name" value="Calcium ATPase, transmembrane domain M"/>
    <property type="match status" value="1"/>
</dbReference>
<dbReference type="PRINTS" id="PR00120">
    <property type="entry name" value="HATPASE"/>
</dbReference>
<dbReference type="SFLD" id="SFLDS00003">
    <property type="entry name" value="Haloacid_Dehalogenase"/>
    <property type="match status" value="1"/>
</dbReference>
<feature type="transmembrane region" description="Helical" evidence="6">
    <location>
        <begin position="238"/>
        <end position="264"/>
    </location>
</feature>
<keyword evidence="4 6" id="KW-1133">Transmembrane helix</keyword>
<dbReference type="SUPFAM" id="SSF81653">
    <property type="entry name" value="Calcium ATPase, transduction domain A"/>
    <property type="match status" value="1"/>
</dbReference>
<dbReference type="InterPro" id="IPR008250">
    <property type="entry name" value="ATPase_P-typ_transduc_dom_A_sf"/>
</dbReference>
<evidence type="ECO:0000256" key="5">
    <source>
        <dbReference type="ARBA" id="ARBA00023136"/>
    </source>
</evidence>
<feature type="transmembrane region" description="Helical" evidence="6">
    <location>
        <begin position="708"/>
        <end position="728"/>
    </location>
</feature>
<evidence type="ECO:0000256" key="6">
    <source>
        <dbReference type="SAM" id="Phobius"/>
    </source>
</evidence>
<keyword evidence="2 6" id="KW-0812">Transmembrane</keyword>
<dbReference type="PANTHER" id="PTHR42861">
    <property type="entry name" value="CALCIUM-TRANSPORTING ATPASE"/>
    <property type="match status" value="1"/>
</dbReference>
<dbReference type="PRINTS" id="PR00119">
    <property type="entry name" value="CATATPASE"/>
</dbReference>
<comment type="subcellular location">
    <subcellularLocation>
        <location evidence="1">Membrane</location>
        <topology evidence="1">Multi-pass membrane protein</topology>
    </subcellularLocation>
</comment>
<keyword evidence="3" id="KW-1278">Translocase</keyword>
<dbReference type="NCBIfam" id="TIGR01494">
    <property type="entry name" value="ATPase_P-type"/>
    <property type="match status" value="2"/>
</dbReference>
<dbReference type="Gene3D" id="1.20.1110.10">
    <property type="entry name" value="Calcium-transporting ATPase, transmembrane domain"/>
    <property type="match status" value="1"/>
</dbReference>
<feature type="domain" description="P-type ATPase A" evidence="7">
    <location>
        <begin position="95"/>
        <end position="193"/>
    </location>
</feature>
<dbReference type="InterPro" id="IPR018303">
    <property type="entry name" value="ATPase_P-typ_P_site"/>
</dbReference>
<dbReference type="InterPro" id="IPR059000">
    <property type="entry name" value="ATPase_P-type_domA"/>
</dbReference>
<comment type="caution">
    <text evidence="8">The sequence shown here is derived from an EMBL/GenBank/DDBJ whole genome shotgun (WGS) entry which is preliminary data.</text>
</comment>
<evidence type="ECO:0000256" key="4">
    <source>
        <dbReference type="ARBA" id="ARBA00022989"/>
    </source>
</evidence>
<name>A0ABU3F4W3_9ENTE</name>
<feature type="transmembrane region" description="Helical" evidence="6">
    <location>
        <begin position="64"/>
        <end position="82"/>
    </location>
</feature>
<evidence type="ECO:0000313" key="9">
    <source>
        <dbReference type="Proteomes" id="UP001252875"/>
    </source>
</evidence>
<accession>A0ABU3F4W3</accession>
<dbReference type="Gene3D" id="2.70.150.10">
    <property type="entry name" value="Calcium-transporting ATPase, cytoplasmic transduction domain A"/>
    <property type="match status" value="1"/>
</dbReference>
<feature type="transmembrane region" description="Helical" evidence="6">
    <location>
        <begin position="734"/>
        <end position="753"/>
    </location>
</feature>
<dbReference type="InterPro" id="IPR036412">
    <property type="entry name" value="HAD-like_sf"/>
</dbReference>
<dbReference type="InterPro" id="IPR023214">
    <property type="entry name" value="HAD_sf"/>
</dbReference>
<evidence type="ECO:0000256" key="2">
    <source>
        <dbReference type="ARBA" id="ARBA00022692"/>
    </source>
</evidence>
<evidence type="ECO:0000256" key="1">
    <source>
        <dbReference type="ARBA" id="ARBA00004141"/>
    </source>
</evidence>
<feature type="transmembrane region" description="Helical" evidence="6">
    <location>
        <begin position="40"/>
        <end position="58"/>
    </location>
</feature>
<evidence type="ECO:0000259" key="7">
    <source>
        <dbReference type="Pfam" id="PF00122"/>
    </source>
</evidence>
<dbReference type="SFLD" id="SFLDF00027">
    <property type="entry name" value="p-type_atpase"/>
    <property type="match status" value="1"/>
</dbReference>
<feature type="transmembrane region" description="Helical" evidence="6">
    <location>
        <begin position="613"/>
        <end position="632"/>
    </location>
</feature>
<dbReference type="InterPro" id="IPR001757">
    <property type="entry name" value="P_typ_ATPase"/>
</dbReference>
<gene>
    <name evidence="8" type="ORF">P7D85_20620</name>
</gene>
<dbReference type="EMBL" id="JARPYI010000016">
    <property type="protein sequence ID" value="MDT2602169.1"/>
    <property type="molecule type" value="Genomic_DNA"/>
</dbReference>
<dbReference type="Gene3D" id="3.40.1110.10">
    <property type="entry name" value="Calcium-transporting ATPase, cytoplasmic domain N"/>
    <property type="match status" value="1"/>
</dbReference>
<protein>
    <submittedName>
        <fullName evidence="8">HAD-IC family P-type ATPase</fullName>
    </submittedName>
</protein>
<feature type="transmembrane region" description="Helical" evidence="6">
    <location>
        <begin position="653"/>
        <end position="671"/>
    </location>
</feature>